<evidence type="ECO:0000256" key="4">
    <source>
        <dbReference type="ARBA" id="ARBA00022723"/>
    </source>
</evidence>
<evidence type="ECO:0000256" key="2">
    <source>
        <dbReference type="ARBA" id="ARBA00012251"/>
    </source>
</evidence>
<keyword evidence="6 9" id="KW-0863">Zinc-finger</keyword>
<evidence type="ECO:0000313" key="13">
    <source>
        <dbReference type="EMBL" id="KAJ8046626.1"/>
    </source>
</evidence>
<dbReference type="InterPro" id="IPR013083">
    <property type="entry name" value="Znf_RING/FYVE/PHD"/>
</dbReference>
<dbReference type="PROSITE" id="PS51873">
    <property type="entry name" value="TRIAD"/>
    <property type="match status" value="1"/>
</dbReference>
<dbReference type="Gene3D" id="3.30.40.10">
    <property type="entry name" value="Zinc/RING finger domain, C3HC4 (zinc finger)"/>
    <property type="match status" value="1"/>
</dbReference>
<dbReference type="SUPFAM" id="SSF57850">
    <property type="entry name" value="RING/U-box"/>
    <property type="match status" value="3"/>
</dbReference>
<comment type="caution">
    <text evidence="13">The sequence shown here is derived from an EMBL/GenBank/DDBJ whole genome shotgun (WGS) entry which is preliminary data.</text>
</comment>
<dbReference type="InterPro" id="IPR044066">
    <property type="entry name" value="TRIAD_supradom"/>
</dbReference>
<dbReference type="AlphaFoldDB" id="A0A9Q1CKJ5"/>
<name>A0A9Q1CKJ5_HOLLE</name>
<keyword evidence="7" id="KW-0833">Ubl conjugation pathway</keyword>
<dbReference type="InterPro" id="IPR002867">
    <property type="entry name" value="IBR_dom"/>
</dbReference>
<dbReference type="PROSITE" id="PS50089">
    <property type="entry name" value="ZF_RING_2"/>
    <property type="match status" value="1"/>
</dbReference>
<feature type="domain" description="RING-type" evidence="12">
    <location>
        <begin position="554"/>
        <end position="774"/>
    </location>
</feature>
<gene>
    <name evidence="13" type="ORF">HOLleu_05369</name>
</gene>
<dbReference type="InterPro" id="IPR031127">
    <property type="entry name" value="E3_UB_ligase_RBR"/>
</dbReference>
<evidence type="ECO:0000256" key="7">
    <source>
        <dbReference type="ARBA" id="ARBA00022786"/>
    </source>
</evidence>
<evidence type="ECO:0000256" key="3">
    <source>
        <dbReference type="ARBA" id="ARBA00022679"/>
    </source>
</evidence>
<evidence type="ECO:0000256" key="10">
    <source>
        <dbReference type="SAM" id="MobiDB-lite"/>
    </source>
</evidence>
<feature type="region of interest" description="Disordered" evidence="10">
    <location>
        <begin position="313"/>
        <end position="336"/>
    </location>
</feature>
<evidence type="ECO:0000256" key="6">
    <source>
        <dbReference type="ARBA" id="ARBA00022771"/>
    </source>
</evidence>
<keyword evidence="5" id="KW-0677">Repeat</keyword>
<evidence type="ECO:0000256" key="8">
    <source>
        <dbReference type="ARBA" id="ARBA00022833"/>
    </source>
</evidence>
<evidence type="ECO:0000256" key="9">
    <source>
        <dbReference type="PROSITE-ProRule" id="PRU00175"/>
    </source>
</evidence>
<proteinExistence type="predicted"/>
<evidence type="ECO:0000259" key="12">
    <source>
        <dbReference type="PROSITE" id="PS51873"/>
    </source>
</evidence>
<protein>
    <recommendedName>
        <fullName evidence="2">RBR-type E3 ubiquitin transferase</fullName>
        <ecNumber evidence="2">2.3.2.31</ecNumber>
    </recommendedName>
</protein>
<dbReference type="Proteomes" id="UP001152320">
    <property type="component" value="Chromosome 2"/>
</dbReference>
<dbReference type="GO" id="GO:0016567">
    <property type="term" value="P:protein ubiquitination"/>
    <property type="evidence" value="ECO:0007669"/>
    <property type="project" value="InterPro"/>
</dbReference>
<dbReference type="GO" id="GO:0061630">
    <property type="term" value="F:ubiquitin protein ligase activity"/>
    <property type="evidence" value="ECO:0007669"/>
    <property type="project" value="UniProtKB-EC"/>
</dbReference>
<dbReference type="PANTHER" id="PTHR11685">
    <property type="entry name" value="RBR FAMILY RING FINGER AND IBR DOMAIN-CONTAINING"/>
    <property type="match status" value="1"/>
</dbReference>
<dbReference type="CDD" id="cd20335">
    <property type="entry name" value="BRcat_RBR"/>
    <property type="match status" value="1"/>
</dbReference>
<dbReference type="SMART" id="SM00647">
    <property type="entry name" value="IBR"/>
    <property type="match status" value="2"/>
</dbReference>
<dbReference type="InterPro" id="IPR001841">
    <property type="entry name" value="Znf_RING"/>
</dbReference>
<organism evidence="13 14">
    <name type="scientific">Holothuria leucospilota</name>
    <name type="common">Black long sea cucumber</name>
    <name type="synonym">Mertensiothuria leucospilota</name>
    <dbReference type="NCBI Taxonomy" id="206669"/>
    <lineage>
        <taxon>Eukaryota</taxon>
        <taxon>Metazoa</taxon>
        <taxon>Echinodermata</taxon>
        <taxon>Eleutherozoa</taxon>
        <taxon>Echinozoa</taxon>
        <taxon>Holothuroidea</taxon>
        <taxon>Aspidochirotacea</taxon>
        <taxon>Aspidochirotida</taxon>
        <taxon>Holothuriidae</taxon>
        <taxon>Holothuria</taxon>
    </lineage>
</organism>
<dbReference type="Gene3D" id="1.20.120.1750">
    <property type="match status" value="1"/>
</dbReference>
<dbReference type="CDD" id="cd20336">
    <property type="entry name" value="Rcat_RBR"/>
    <property type="match status" value="1"/>
</dbReference>
<dbReference type="Pfam" id="PF01485">
    <property type="entry name" value="IBR"/>
    <property type="match status" value="2"/>
</dbReference>
<keyword evidence="3" id="KW-0808">Transferase</keyword>
<dbReference type="OrthoDB" id="10062370at2759"/>
<keyword evidence="14" id="KW-1185">Reference proteome</keyword>
<dbReference type="EC" id="2.3.2.31" evidence="2"/>
<feature type="compositionally biased region" description="Basic residues" evidence="10">
    <location>
        <begin position="313"/>
        <end position="327"/>
    </location>
</feature>
<dbReference type="GO" id="GO:0008270">
    <property type="term" value="F:zinc ion binding"/>
    <property type="evidence" value="ECO:0007669"/>
    <property type="project" value="UniProtKB-KW"/>
</dbReference>
<evidence type="ECO:0000313" key="14">
    <source>
        <dbReference type="Proteomes" id="UP001152320"/>
    </source>
</evidence>
<keyword evidence="4" id="KW-0479">Metal-binding</keyword>
<reference evidence="13" key="1">
    <citation type="submission" date="2021-10" db="EMBL/GenBank/DDBJ databases">
        <title>Tropical sea cucumber genome reveals ecological adaptation and Cuvierian tubules defense mechanism.</title>
        <authorList>
            <person name="Chen T."/>
        </authorList>
    </citation>
    <scope>NUCLEOTIDE SEQUENCE</scope>
    <source>
        <strain evidence="13">Nanhai2018</strain>
        <tissue evidence="13">Muscle</tissue>
    </source>
</reference>
<evidence type="ECO:0000256" key="1">
    <source>
        <dbReference type="ARBA" id="ARBA00001798"/>
    </source>
</evidence>
<feature type="domain" description="RING-type" evidence="11">
    <location>
        <begin position="558"/>
        <end position="609"/>
    </location>
</feature>
<comment type="catalytic activity">
    <reaction evidence="1">
        <text>[E2 ubiquitin-conjugating enzyme]-S-ubiquitinyl-L-cysteine + [acceptor protein]-L-lysine = [E2 ubiquitin-conjugating enzyme]-L-cysteine + [acceptor protein]-N(6)-ubiquitinyl-L-lysine.</text>
        <dbReference type="EC" id="2.3.2.31"/>
    </reaction>
</comment>
<evidence type="ECO:0000259" key="11">
    <source>
        <dbReference type="PROSITE" id="PS50089"/>
    </source>
</evidence>
<dbReference type="EMBL" id="JAIZAY010000002">
    <property type="protein sequence ID" value="KAJ8046626.1"/>
    <property type="molecule type" value="Genomic_DNA"/>
</dbReference>
<sequence>MAHSGKSRFGVFSGHTVRRPEFSYSRLCAGQHIIIQTKKRGGKGCQLNGDLNLSMNKRKRWELADTLADDLSSSSCTLIVSQHHMKPHHVTREVDCLNICSQKKGVRYWNEANKTYARVEDLVDLDEDSCKENYDTSTVKCGKKKRRRQRQNQKENAAAAIEEDVVIHCKVYSAPSKHHFQVQANRGSFTSKSTKARKGVPGGNISYFQDMYDDEVWAEEEDIMLQEAMEESLNYTADEDWNHNQINNSLEDFLHLQKPSRSKKDRAAKKRSQICTKHEAEETTKRQIFYVDETEHKVSSSWKTESYVPMPRGWKKKKRGQRSKKTKIPAQEETVQLPSSLEGDYPTYSVSVEPDSLKSLDATVRDYFGSSTLVWGKCLPSRFVVDITPYILQKLKEDGFTNSIRAIQEARKKCWFLVERNNTSTCEAENPQKKAKQGECGKGCKLIGFPRDTAVELNSWNALRAENTGKIEHLMKILKEHIDDLPLEGFFTSTSLPCGKPDVAVNVLSRVLDLDYANSVQTPSQLLDQVRVEETEDTHQTNQLCEFFKPLDDVVSDCSICLESDLIGEDGVSTYATALTDCSHWFCNNCWTDYLHSRINVGDSSLTCPGYKCKAVVDDVTLISFISASSYQRYKSQQLESLRASQRLDWCPKEGCQFLLQRQTREEGGTVGMICACGGAWCSSCREKLHWPSTCQQNQAYKEKYRDGISETFKKGKITHVPVKKCPSCSYPMEKNGGCPHMSCRCSFQFCWSCGGEWKYPHDCKRIQSRLFSQNVDLLDVIILKNNYDRALFHRGRCTRSANKARRFRANVLVSKLLSAIQGHVQDNSSKQVTIRVTSIHSEDNKSQMISRLSNVLDDSLKFCSEAEFVLEHLEIYLTSRDLLPQSKLQFVVNVKDRLTYISNQIHQILEQKTLFNILTVAERLSALTTAGQNSLHSLAVSLKQGSHR</sequence>
<evidence type="ECO:0000256" key="5">
    <source>
        <dbReference type="ARBA" id="ARBA00022737"/>
    </source>
</evidence>
<accession>A0A9Q1CKJ5</accession>
<keyword evidence="8" id="KW-0862">Zinc</keyword>